<dbReference type="EC" id="5.2.1.8" evidence="5"/>
<evidence type="ECO:0000256" key="2">
    <source>
        <dbReference type="ARBA" id="ARBA00023110"/>
    </source>
</evidence>
<evidence type="ECO:0000256" key="1">
    <source>
        <dbReference type="ARBA" id="ARBA00000971"/>
    </source>
</evidence>
<comment type="similarity">
    <text evidence="5">Belongs to the FKBP-type PPIase family.</text>
</comment>
<name>A0A5N5UPC9_MYCPH</name>
<evidence type="ECO:0000259" key="8">
    <source>
        <dbReference type="PROSITE" id="PS50059"/>
    </source>
</evidence>
<dbReference type="InterPro" id="IPR046357">
    <property type="entry name" value="PPIase_dom_sf"/>
</dbReference>
<proteinExistence type="inferred from homology"/>
<feature type="compositionally biased region" description="Low complexity" evidence="6">
    <location>
        <begin position="26"/>
        <end position="52"/>
    </location>
</feature>
<evidence type="ECO:0000256" key="3">
    <source>
        <dbReference type="ARBA" id="ARBA00023235"/>
    </source>
</evidence>
<dbReference type="EMBL" id="ANBP01000055">
    <property type="protein sequence ID" value="KAB7751452.1"/>
    <property type="molecule type" value="Genomic_DNA"/>
</dbReference>
<dbReference type="InterPro" id="IPR001179">
    <property type="entry name" value="PPIase_FKBP_dom"/>
</dbReference>
<protein>
    <recommendedName>
        <fullName evidence="5">Peptidyl-prolyl cis-trans isomerase</fullName>
        <ecNumber evidence="5">5.2.1.8</ecNumber>
    </recommendedName>
</protein>
<evidence type="ECO:0000256" key="6">
    <source>
        <dbReference type="SAM" id="MobiDB-lite"/>
    </source>
</evidence>
<evidence type="ECO:0000313" key="9">
    <source>
        <dbReference type="EMBL" id="KAB7751452.1"/>
    </source>
</evidence>
<keyword evidence="3 4" id="KW-0413">Isomerase</keyword>
<comment type="caution">
    <text evidence="9">The sequence shown here is derived from an EMBL/GenBank/DDBJ whole genome shotgun (WGS) entry which is preliminary data.</text>
</comment>
<keyword evidence="10" id="KW-1185">Reference proteome</keyword>
<reference evidence="9 10" key="1">
    <citation type="submission" date="2012-10" db="EMBL/GenBank/DDBJ databases">
        <title>The draft sequence of the Mycobacterium pheli genome.</title>
        <authorList>
            <person name="Pettersson B.M.F."/>
            <person name="Das S."/>
            <person name="Dasgupta S."/>
            <person name="Bhattacharya A."/>
            <person name="Kirsebom L.A."/>
        </authorList>
    </citation>
    <scope>NUCLEOTIDE SEQUENCE [LARGE SCALE GENOMIC DNA]</scope>
    <source>
        <strain evidence="9 10">CCUG 21000</strain>
    </source>
</reference>
<evidence type="ECO:0000313" key="10">
    <source>
        <dbReference type="Proteomes" id="UP000325690"/>
    </source>
</evidence>
<dbReference type="Gene3D" id="3.10.50.40">
    <property type="match status" value="1"/>
</dbReference>
<feature type="region of interest" description="Disordered" evidence="6">
    <location>
        <begin position="26"/>
        <end position="69"/>
    </location>
</feature>
<organism evidence="9 10">
    <name type="scientific">Mycolicibacterium phlei DSM 43239 = CCUG 21000</name>
    <dbReference type="NCBI Taxonomy" id="1226750"/>
    <lineage>
        <taxon>Bacteria</taxon>
        <taxon>Bacillati</taxon>
        <taxon>Actinomycetota</taxon>
        <taxon>Actinomycetes</taxon>
        <taxon>Mycobacteriales</taxon>
        <taxon>Mycobacteriaceae</taxon>
        <taxon>Mycolicibacterium</taxon>
    </lineage>
</organism>
<dbReference type="SUPFAM" id="SSF54534">
    <property type="entry name" value="FKBP-like"/>
    <property type="match status" value="1"/>
</dbReference>
<feature type="domain" description="PPIase FKBP-type" evidence="8">
    <location>
        <begin position="120"/>
        <end position="207"/>
    </location>
</feature>
<keyword evidence="7" id="KW-0732">Signal</keyword>
<evidence type="ECO:0000256" key="7">
    <source>
        <dbReference type="SAM" id="SignalP"/>
    </source>
</evidence>
<keyword evidence="2 4" id="KW-0697">Rotamase</keyword>
<dbReference type="Pfam" id="PF00254">
    <property type="entry name" value="FKBP_C"/>
    <property type="match status" value="1"/>
</dbReference>
<comment type="catalytic activity">
    <reaction evidence="1 4 5">
        <text>[protein]-peptidylproline (omega=180) = [protein]-peptidylproline (omega=0)</text>
        <dbReference type="Rhea" id="RHEA:16237"/>
        <dbReference type="Rhea" id="RHEA-COMP:10747"/>
        <dbReference type="Rhea" id="RHEA-COMP:10748"/>
        <dbReference type="ChEBI" id="CHEBI:83833"/>
        <dbReference type="ChEBI" id="CHEBI:83834"/>
        <dbReference type="EC" id="5.2.1.8"/>
    </reaction>
</comment>
<dbReference type="Proteomes" id="UP000325690">
    <property type="component" value="Unassembled WGS sequence"/>
</dbReference>
<evidence type="ECO:0000256" key="4">
    <source>
        <dbReference type="PROSITE-ProRule" id="PRU00277"/>
    </source>
</evidence>
<evidence type="ECO:0000256" key="5">
    <source>
        <dbReference type="RuleBase" id="RU003915"/>
    </source>
</evidence>
<feature type="chain" id="PRO_5039472886" description="Peptidyl-prolyl cis-trans isomerase" evidence="7">
    <location>
        <begin position="25"/>
        <end position="208"/>
    </location>
</feature>
<sequence length="208" mass="20580">MSSPLAIPGAIVAGAAALALTLSACGSDSDSTSATTTSDTTTSTMTTSPTGTAVAQSCPTAAPGEDVAPDWTFTGDTGSIAVTGPTDEAAPLVTVEGPFSVSETRVEVLQDGDGPVVADTADVLVCYLGVNGRDGTVFDTSFERGTPVNFPLDGVITGFQKAIAGQTVGSTVAVAMTPEDGYPDGQPAAGIQPGDSLIFAISILDATD</sequence>
<dbReference type="PROSITE" id="PS50059">
    <property type="entry name" value="FKBP_PPIASE"/>
    <property type="match status" value="1"/>
</dbReference>
<accession>A0A5N5UPC9</accession>
<dbReference type="AlphaFoldDB" id="A0A5N5UPC9"/>
<dbReference type="GO" id="GO:0003755">
    <property type="term" value="F:peptidyl-prolyl cis-trans isomerase activity"/>
    <property type="evidence" value="ECO:0007669"/>
    <property type="project" value="UniProtKB-UniRule"/>
</dbReference>
<gene>
    <name evidence="9" type="ORF">MPHL21000_24950</name>
</gene>
<feature type="signal peptide" evidence="7">
    <location>
        <begin position="1"/>
        <end position="24"/>
    </location>
</feature>